<dbReference type="InterPro" id="IPR036890">
    <property type="entry name" value="HATPase_C_sf"/>
</dbReference>
<name>A0A3Q8X4Q1_9BACL</name>
<dbReference type="SMART" id="SM00388">
    <property type="entry name" value="HisKA"/>
    <property type="match status" value="1"/>
</dbReference>
<dbReference type="InterPro" id="IPR035965">
    <property type="entry name" value="PAS-like_dom_sf"/>
</dbReference>
<dbReference type="InterPro" id="IPR005467">
    <property type="entry name" value="His_kinase_dom"/>
</dbReference>
<evidence type="ECO:0000256" key="7">
    <source>
        <dbReference type="ARBA" id="ARBA00022840"/>
    </source>
</evidence>
<dbReference type="EMBL" id="CP034437">
    <property type="protein sequence ID" value="AZN39201.1"/>
    <property type="molecule type" value="Genomic_DNA"/>
</dbReference>
<gene>
    <name evidence="13" type="ORF">EJC50_05620</name>
</gene>
<dbReference type="GO" id="GO:0005524">
    <property type="term" value="F:ATP binding"/>
    <property type="evidence" value="ECO:0007669"/>
    <property type="project" value="UniProtKB-KW"/>
</dbReference>
<keyword evidence="7" id="KW-0067">ATP-binding</keyword>
<feature type="domain" description="PAC" evidence="12">
    <location>
        <begin position="358"/>
        <end position="410"/>
    </location>
</feature>
<dbReference type="SMART" id="SM00387">
    <property type="entry name" value="HATPase_c"/>
    <property type="match status" value="1"/>
</dbReference>
<dbReference type="GO" id="GO:0000155">
    <property type="term" value="F:phosphorelay sensor kinase activity"/>
    <property type="evidence" value="ECO:0007669"/>
    <property type="project" value="InterPro"/>
</dbReference>
<evidence type="ECO:0000313" key="13">
    <source>
        <dbReference type="EMBL" id="AZN39201.1"/>
    </source>
</evidence>
<dbReference type="FunFam" id="1.10.287.130:FF:000040">
    <property type="entry name" value="PAS domain-containing sensor histidine kinase"/>
    <property type="match status" value="1"/>
</dbReference>
<protein>
    <recommendedName>
        <fullName evidence="2">histidine kinase</fullName>
        <ecNumber evidence="2">2.7.13.3</ecNumber>
    </recommendedName>
</protein>
<keyword evidence="6 13" id="KW-0418">Kinase</keyword>
<dbReference type="Proteomes" id="UP000272528">
    <property type="component" value="Chromosome"/>
</dbReference>
<dbReference type="SUPFAM" id="SSF55874">
    <property type="entry name" value="ATPase domain of HSP90 chaperone/DNA topoisomerase II/histidine kinase"/>
    <property type="match status" value="1"/>
</dbReference>
<accession>A0A3Q8X4Q1</accession>
<evidence type="ECO:0000256" key="3">
    <source>
        <dbReference type="ARBA" id="ARBA00022553"/>
    </source>
</evidence>
<dbReference type="SMART" id="SM00091">
    <property type="entry name" value="PAS"/>
    <property type="match status" value="3"/>
</dbReference>
<keyword evidence="5" id="KW-0547">Nucleotide-binding</keyword>
<feature type="domain" description="PAC" evidence="12">
    <location>
        <begin position="227"/>
        <end position="279"/>
    </location>
</feature>
<keyword evidence="8" id="KW-0749">Sporulation</keyword>
<dbReference type="InterPro" id="IPR003661">
    <property type="entry name" value="HisK_dim/P_dom"/>
</dbReference>
<evidence type="ECO:0000256" key="8">
    <source>
        <dbReference type="ARBA" id="ARBA00022969"/>
    </source>
</evidence>
<evidence type="ECO:0000256" key="6">
    <source>
        <dbReference type="ARBA" id="ARBA00022777"/>
    </source>
</evidence>
<feature type="domain" description="Histidine kinase" evidence="10">
    <location>
        <begin position="423"/>
        <end position="629"/>
    </location>
</feature>
<evidence type="ECO:0000256" key="5">
    <source>
        <dbReference type="ARBA" id="ARBA00022741"/>
    </source>
</evidence>
<dbReference type="NCBIfam" id="TIGR00229">
    <property type="entry name" value="sensory_box"/>
    <property type="match status" value="3"/>
</dbReference>
<dbReference type="InterPro" id="IPR000700">
    <property type="entry name" value="PAS-assoc_C"/>
</dbReference>
<feature type="domain" description="PAS" evidence="11">
    <location>
        <begin position="155"/>
        <end position="199"/>
    </location>
</feature>
<reference evidence="14" key="1">
    <citation type="submission" date="2018-12" db="EMBL/GenBank/DDBJ databases">
        <title>Genome sequence of Peanibacillus sp.</title>
        <authorList>
            <person name="Subramani G."/>
            <person name="Srinivasan S."/>
            <person name="Kim M.K."/>
        </authorList>
    </citation>
    <scope>NUCLEOTIDE SEQUENCE [LARGE SCALE GENOMIC DNA]</scope>
    <source>
        <strain evidence="14">18JY67-1</strain>
    </source>
</reference>
<comment type="catalytic activity">
    <reaction evidence="1">
        <text>ATP + protein L-histidine = ADP + protein N-phospho-L-histidine.</text>
        <dbReference type="EC" id="2.7.13.3"/>
    </reaction>
</comment>
<dbReference type="PANTHER" id="PTHR43065:SF34">
    <property type="entry name" value="SPORULATION KINASE A"/>
    <property type="match status" value="1"/>
</dbReference>
<dbReference type="InterPro" id="IPR003594">
    <property type="entry name" value="HATPase_dom"/>
</dbReference>
<sequence length="632" mass="71287">MVYDIKELYLIENHHVGGIILHNHRKPVTDRDPAYRSLFDHHPDAILSFDLEGRLLEANQAAQQRLGYEASELANLTLDRLAASDYRERSEQAFTDSANGSNYECEMVVVHQRGAHLAMTLMSFPIIVDGAITGVYMVLRERGVNDGPDLDEQLSKEQLNFFFANVDDACLVLDTKLHILKINEAFETMFGWVEEEVLGTLVPTIADQQQDEVERVRSLVLASRQAYCYEGFRSRKDGSLVEIAVSASPLFGSNGEPVAIALIIKDIAERKKMIEALRESEKRLREVMNAMPDLVTFKDGQGRWVEANQNTLIMFKLESVPYKGLTNEELAKQSGYYEEILAKSNEWDEQVWEAGHAIRQQNGLPNTRYGDRLYDIMKVPLFHTDGRRNGLLTIGRDITELKQTEELLRTTDKLAVVGQLAAGIAHEIRNPLTTIKGFISLLSKQTTDKNSWYLDVMNNEIEQMEWITNQFMSVAKPQLMSCKMHRIELVLAQVTSLLYPLALMNNVQIHLETEPDIPEVLCDENQLIQVFINVVKNAIEAMNAGGQIEMMIKRRDEQHVSICVTDHGCGIPAERIARLGEPFYSMKEKGTGLGLMICYKIVKEHGGCITIESELGLGTTVEIVLPFTGAAR</sequence>
<dbReference type="Pfam" id="PF02518">
    <property type="entry name" value="HATPase_c"/>
    <property type="match status" value="1"/>
</dbReference>
<dbReference type="CDD" id="cd00130">
    <property type="entry name" value="PAS"/>
    <property type="match status" value="2"/>
</dbReference>
<dbReference type="EC" id="2.7.13.3" evidence="2"/>
<dbReference type="Gene3D" id="1.10.287.130">
    <property type="match status" value="1"/>
</dbReference>
<dbReference type="OrthoDB" id="9815750at2"/>
<keyword evidence="14" id="KW-1185">Reference proteome</keyword>
<dbReference type="AlphaFoldDB" id="A0A3Q8X4Q1"/>
<dbReference type="PROSITE" id="PS50112">
    <property type="entry name" value="PAS"/>
    <property type="match status" value="2"/>
</dbReference>
<feature type="domain" description="PAS" evidence="11">
    <location>
        <begin position="31"/>
        <end position="101"/>
    </location>
</feature>
<dbReference type="PROSITE" id="PS50113">
    <property type="entry name" value="PAC"/>
    <property type="match status" value="2"/>
</dbReference>
<evidence type="ECO:0000256" key="9">
    <source>
        <dbReference type="ARBA" id="ARBA00023012"/>
    </source>
</evidence>
<dbReference type="CDD" id="cd00075">
    <property type="entry name" value="HATPase"/>
    <property type="match status" value="1"/>
</dbReference>
<evidence type="ECO:0000259" key="12">
    <source>
        <dbReference type="PROSITE" id="PS50113"/>
    </source>
</evidence>
<evidence type="ECO:0000259" key="11">
    <source>
        <dbReference type="PROSITE" id="PS50112"/>
    </source>
</evidence>
<evidence type="ECO:0000256" key="4">
    <source>
        <dbReference type="ARBA" id="ARBA00022679"/>
    </source>
</evidence>
<dbReference type="GO" id="GO:0030435">
    <property type="term" value="P:sporulation resulting in formation of a cellular spore"/>
    <property type="evidence" value="ECO:0007669"/>
    <property type="project" value="UniProtKB-KW"/>
</dbReference>
<proteinExistence type="predicted"/>
<organism evidence="13 14">
    <name type="scientific">Paenibacillus albus</name>
    <dbReference type="NCBI Taxonomy" id="2495582"/>
    <lineage>
        <taxon>Bacteria</taxon>
        <taxon>Bacillati</taxon>
        <taxon>Bacillota</taxon>
        <taxon>Bacilli</taxon>
        <taxon>Bacillales</taxon>
        <taxon>Paenibacillaceae</taxon>
        <taxon>Paenibacillus</taxon>
    </lineage>
</organism>
<dbReference type="PROSITE" id="PS50109">
    <property type="entry name" value="HIS_KIN"/>
    <property type="match status" value="1"/>
</dbReference>
<dbReference type="SUPFAM" id="SSF47384">
    <property type="entry name" value="Homodimeric domain of signal transducing histidine kinase"/>
    <property type="match status" value="1"/>
</dbReference>
<dbReference type="KEGG" id="palb:EJC50_05620"/>
<dbReference type="SUPFAM" id="SSF55785">
    <property type="entry name" value="PYP-like sensor domain (PAS domain)"/>
    <property type="match status" value="3"/>
</dbReference>
<dbReference type="PRINTS" id="PR00344">
    <property type="entry name" value="BCTRLSENSOR"/>
</dbReference>
<dbReference type="InterPro" id="IPR036097">
    <property type="entry name" value="HisK_dim/P_sf"/>
</dbReference>
<keyword evidence="3" id="KW-0597">Phosphoprotein</keyword>
<dbReference type="InterPro" id="IPR000014">
    <property type="entry name" value="PAS"/>
</dbReference>
<dbReference type="Pfam" id="PF08448">
    <property type="entry name" value="PAS_4"/>
    <property type="match status" value="2"/>
</dbReference>
<dbReference type="Pfam" id="PF13188">
    <property type="entry name" value="PAS_8"/>
    <property type="match status" value="1"/>
</dbReference>
<keyword evidence="9" id="KW-0902">Two-component regulatory system</keyword>
<evidence type="ECO:0000256" key="2">
    <source>
        <dbReference type="ARBA" id="ARBA00012438"/>
    </source>
</evidence>
<dbReference type="PANTHER" id="PTHR43065">
    <property type="entry name" value="SENSOR HISTIDINE KINASE"/>
    <property type="match status" value="1"/>
</dbReference>
<dbReference type="Pfam" id="PF00512">
    <property type="entry name" value="HisKA"/>
    <property type="match status" value="1"/>
</dbReference>
<dbReference type="CDD" id="cd00082">
    <property type="entry name" value="HisKA"/>
    <property type="match status" value="1"/>
</dbReference>
<keyword evidence="4" id="KW-0808">Transferase</keyword>
<dbReference type="Gene3D" id="3.30.565.10">
    <property type="entry name" value="Histidine kinase-like ATPase, C-terminal domain"/>
    <property type="match status" value="1"/>
</dbReference>
<dbReference type="InterPro" id="IPR013656">
    <property type="entry name" value="PAS_4"/>
</dbReference>
<evidence type="ECO:0000256" key="1">
    <source>
        <dbReference type="ARBA" id="ARBA00000085"/>
    </source>
</evidence>
<evidence type="ECO:0000313" key="14">
    <source>
        <dbReference type="Proteomes" id="UP000272528"/>
    </source>
</evidence>
<evidence type="ECO:0000259" key="10">
    <source>
        <dbReference type="PROSITE" id="PS50109"/>
    </source>
</evidence>
<dbReference type="Gene3D" id="3.30.450.20">
    <property type="entry name" value="PAS domain"/>
    <property type="match status" value="3"/>
</dbReference>
<dbReference type="InterPro" id="IPR004358">
    <property type="entry name" value="Sig_transdc_His_kin-like_C"/>
</dbReference>